<protein>
    <recommendedName>
        <fullName evidence="5">Tetratricopeptide repeat protein</fullName>
    </recommendedName>
</protein>
<dbReference type="EMBL" id="CP014223">
    <property type="protein sequence ID" value="AMJ40331.1"/>
    <property type="molecule type" value="Genomic_DNA"/>
</dbReference>
<dbReference type="Proteomes" id="UP000068026">
    <property type="component" value="Chromosome"/>
</dbReference>
<evidence type="ECO:0000313" key="2">
    <source>
        <dbReference type="EMBL" id="SHE44849.1"/>
    </source>
</evidence>
<sequence>MGLSSIGVYLTIENEEGLSQCLERISPLADAIILLDQRGEEMEQRAQRARELMARLRGKEIEDEGFQLLLTCAQEDAPSLEVCISLGEYFYKKHVWKQAIFWFENTLRLDGGEISFVCLRLGTCYGELGQWESAAKYMKLAEIFENAGAEAVLADSTTDE</sequence>
<dbReference type="AlphaFoldDB" id="A0A110A709"/>
<evidence type="ECO:0000313" key="1">
    <source>
        <dbReference type="EMBL" id="AMJ40331.1"/>
    </source>
</evidence>
<dbReference type="SUPFAM" id="SSF48452">
    <property type="entry name" value="TPR-like"/>
    <property type="match status" value="1"/>
</dbReference>
<evidence type="ECO:0000313" key="4">
    <source>
        <dbReference type="Proteomes" id="UP000184204"/>
    </source>
</evidence>
<name>A0A110A709_ANAPI</name>
<dbReference type="Gene3D" id="1.25.40.10">
    <property type="entry name" value="Tetratricopeptide repeat domain"/>
    <property type="match status" value="1"/>
</dbReference>
<proteinExistence type="predicted"/>
<reference evidence="2" key="3">
    <citation type="submission" date="2016-11" db="EMBL/GenBank/DDBJ databases">
        <authorList>
            <person name="Varghese N."/>
            <person name="Submissions S."/>
        </authorList>
    </citation>
    <scope>NUCLEOTIDE SEQUENCE</scope>
    <source>
        <strain evidence="2">DSM 1682</strain>
    </source>
</reference>
<evidence type="ECO:0008006" key="5">
    <source>
        <dbReference type="Google" id="ProtNLM"/>
    </source>
</evidence>
<organism evidence="2 4">
    <name type="scientific">Anaerotignum propionicum DSM 1682</name>
    <dbReference type="NCBI Taxonomy" id="991789"/>
    <lineage>
        <taxon>Bacteria</taxon>
        <taxon>Bacillati</taxon>
        <taxon>Bacillota</taxon>
        <taxon>Clostridia</taxon>
        <taxon>Lachnospirales</taxon>
        <taxon>Anaerotignaceae</taxon>
        <taxon>Anaerotignum</taxon>
    </lineage>
</organism>
<reference evidence="3" key="2">
    <citation type="submission" date="2016-01" db="EMBL/GenBank/DDBJ databases">
        <authorList>
            <person name="Poehlein A."/>
            <person name="Schlien K."/>
            <person name="Gottschalk G."/>
            <person name="Buckel W."/>
            <person name="Daniel R."/>
        </authorList>
    </citation>
    <scope>NUCLEOTIDE SEQUENCE [LARGE SCALE GENOMIC DNA]</scope>
    <source>
        <strain evidence="3">X2</strain>
    </source>
</reference>
<gene>
    <name evidence="1" type="ORF">CPRO_07290</name>
    <name evidence="2" type="ORF">SAMN02745151_00750</name>
</gene>
<accession>A0A110A709</accession>
<dbReference type="KEGG" id="cpro:CPRO_07290"/>
<keyword evidence="3" id="KW-1185">Reference proteome</keyword>
<dbReference type="Proteomes" id="UP000184204">
    <property type="component" value="Unassembled WGS sequence"/>
</dbReference>
<dbReference type="EMBL" id="FQUA01000002">
    <property type="protein sequence ID" value="SHE44849.1"/>
    <property type="molecule type" value="Genomic_DNA"/>
</dbReference>
<reference evidence="4" key="4">
    <citation type="submission" date="2016-11" db="EMBL/GenBank/DDBJ databases">
        <authorList>
            <person name="Jaros S."/>
            <person name="Januszkiewicz K."/>
            <person name="Wedrychowicz H."/>
        </authorList>
    </citation>
    <scope>NUCLEOTIDE SEQUENCE [LARGE SCALE GENOMIC DNA]</scope>
    <source>
        <strain evidence="4">DSM 1682</strain>
    </source>
</reference>
<reference evidence="1 3" key="1">
    <citation type="journal article" date="2016" name="Genome Announc.">
        <title>Complete Genome Sequence of the Amino Acid-Fermenting Clostridium propionicum X2 (DSM 1682).</title>
        <authorList>
            <person name="Poehlein A."/>
            <person name="Schlien K."/>
            <person name="Chowdhury N.P."/>
            <person name="Gottschalk G."/>
            <person name="Buckel W."/>
            <person name="Daniel R."/>
        </authorList>
    </citation>
    <scope>NUCLEOTIDE SEQUENCE [LARGE SCALE GENOMIC DNA]</scope>
    <source>
        <strain evidence="1 3">X2</strain>
    </source>
</reference>
<evidence type="ECO:0000313" key="3">
    <source>
        <dbReference type="Proteomes" id="UP000068026"/>
    </source>
</evidence>
<dbReference type="InterPro" id="IPR011990">
    <property type="entry name" value="TPR-like_helical_dom_sf"/>
</dbReference>